<evidence type="ECO:0000256" key="2">
    <source>
        <dbReference type="ARBA" id="ARBA00022723"/>
    </source>
</evidence>
<dbReference type="Pfam" id="PF23368">
    <property type="entry name" value="DUF7092"/>
    <property type="match status" value="1"/>
</dbReference>
<feature type="domain" description="Peptidase M48" evidence="8">
    <location>
        <begin position="171"/>
        <end position="327"/>
    </location>
</feature>
<keyword evidence="7" id="KW-1133">Transmembrane helix</keyword>
<protein>
    <submittedName>
        <fullName evidence="10">M48 family metallopeptidase</fullName>
    </submittedName>
</protein>
<dbReference type="RefSeq" id="WP_408157879.1">
    <property type="nucleotide sequence ID" value="NZ_JAQQFM010000004.1"/>
</dbReference>
<gene>
    <name evidence="10" type="ORF">PQR62_09750</name>
</gene>
<name>A0ABW9A833_9BURK</name>
<dbReference type="InterPro" id="IPR055518">
    <property type="entry name" value="DUF7092"/>
</dbReference>
<reference evidence="10 11" key="1">
    <citation type="journal article" date="2024" name="Chem. Sci.">
        <title>Discovery of megapolipeptins by genome mining of a Burkholderiales bacteria collection.</title>
        <authorList>
            <person name="Paulo B.S."/>
            <person name="Recchia M.J.J."/>
            <person name="Lee S."/>
            <person name="Fergusson C.H."/>
            <person name="Romanowski S.B."/>
            <person name="Hernandez A."/>
            <person name="Krull N."/>
            <person name="Liu D.Y."/>
            <person name="Cavanagh H."/>
            <person name="Bos A."/>
            <person name="Gray C.A."/>
            <person name="Murphy B.T."/>
            <person name="Linington R.G."/>
            <person name="Eustaquio A.S."/>
        </authorList>
    </citation>
    <scope>NUCLEOTIDE SEQUENCE [LARGE SCALE GENOMIC DNA]</scope>
    <source>
        <strain evidence="10 11">RL21-008-BIB-A</strain>
    </source>
</reference>
<sequence>MQVAAFYFDGKTSRRHAVSLEVDGDVAHISGDVERMCPIAQLRVSERLNRAARKVTFPDGAYLEIQDGAAFSELLRSTRHRDSLVVRIQQNWRASLIATAALLLVLAVSYLYLLPAAAGLIARTLPASVEQRVGAGTLDFLDDHIFSPTQLPAPRRAAIIARFNALTAPMADAPAYEILFRKSRIGPNALALPSGQIVLTDEIVTLLDDDDAVMGVLAHELGHVHQRHLMRRLIQSSAIGAVATVLFGDVSAVLVNVPTVLLDMKYSRDVEREADDYALAMFQANGISRQKLAYVFEKLENKSENQGGVMPYLSSHPASAERVQRILGAN</sequence>
<keyword evidence="2" id="KW-0479">Metal-binding</keyword>
<dbReference type="EMBL" id="JAQQFM010000004">
    <property type="protein sequence ID" value="MFL9924550.1"/>
    <property type="molecule type" value="Genomic_DNA"/>
</dbReference>
<evidence type="ECO:0000256" key="4">
    <source>
        <dbReference type="ARBA" id="ARBA00022833"/>
    </source>
</evidence>
<proteinExistence type="inferred from homology"/>
<dbReference type="Pfam" id="PF01435">
    <property type="entry name" value="Peptidase_M48"/>
    <property type="match status" value="1"/>
</dbReference>
<dbReference type="PANTHER" id="PTHR22726:SF1">
    <property type="entry name" value="METALLOENDOPEPTIDASE OMA1, MITOCHONDRIAL"/>
    <property type="match status" value="1"/>
</dbReference>
<keyword evidence="7" id="KW-0812">Transmembrane</keyword>
<evidence type="ECO:0000256" key="1">
    <source>
        <dbReference type="ARBA" id="ARBA00022670"/>
    </source>
</evidence>
<dbReference type="CDD" id="cd07332">
    <property type="entry name" value="M48C_Oma1_like"/>
    <property type="match status" value="1"/>
</dbReference>
<keyword evidence="1 6" id="KW-0645">Protease</keyword>
<keyword evidence="7" id="KW-0472">Membrane</keyword>
<feature type="domain" description="DUF7092" evidence="9">
    <location>
        <begin position="3"/>
        <end position="77"/>
    </location>
</feature>
<evidence type="ECO:0000259" key="9">
    <source>
        <dbReference type="Pfam" id="PF23368"/>
    </source>
</evidence>
<feature type="transmembrane region" description="Helical" evidence="7">
    <location>
        <begin position="94"/>
        <end position="113"/>
    </location>
</feature>
<evidence type="ECO:0000256" key="6">
    <source>
        <dbReference type="RuleBase" id="RU003983"/>
    </source>
</evidence>
<dbReference type="InterPro" id="IPR051156">
    <property type="entry name" value="Mito/Outer_Membr_Metalloprot"/>
</dbReference>
<comment type="similarity">
    <text evidence="6">Belongs to the peptidase M48 family.</text>
</comment>
<comment type="caution">
    <text evidence="10">The sequence shown here is derived from an EMBL/GenBank/DDBJ whole genome shotgun (WGS) entry which is preliminary data.</text>
</comment>
<accession>A0ABW9A833</accession>
<evidence type="ECO:0000313" key="11">
    <source>
        <dbReference type="Proteomes" id="UP001629246"/>
    </source>
</evidence>
<evidence type="ECO:0000313" key="10">
    <source>
        <dbReference type="EMBL" id="MFL9924550.1"/>
    </source>
</evidence>
<dbReference type="InterPro" id="IPR001915">
    <property type="entry name" value="Peptidase_M48"/>
</dbReference>
<keyword evidence="11" id="KW-1185">Reference proteome</keyword>
<keyword evidence="3 6" id="KW-0378">Hydrolase</keyword>
<evidence type="ECO:0000256" key="3">
    <source>
        <dbReference type="ARBA" id="ARBA00022801"/>
    </source>
</evidence>
<evidence type="ECO:0000256" key="7">
    <source>
        <dbReference type="SAM" id="Phobius"/>
    </source>
</evidence>
<dbReference type="Proteomes" id="UP001629246">
    <property type="component" value="Unassembled WGS sequence"/>
</dbReference>
<dbReference type="Gene3D" id="3.30.2010.10">
    <property type="entry name" value="Metalloproteases ('zincins'), catalytic domain"/>
    <property type="match status" value="1"/>
</dbReference>
<evidence type="ECO:0000259" key="8">
    <source>
        <dbReference type="Pfam" id="PF01435"/>
    </source>
</evidence>
<organism evidence="10 11">
    <name type="scientific">Herbaspirillum lusitanum</name>
    <dbReference type="NCBI Taxonomy" id="213312"/>
    <lineage>
        <taxon>Bacteria</taxon>
        <taxon>Pseudomonadati</taxon>
        <taxon>Pseudomonadota</taxon>
        <taxon>Betaproteobacteria</taxon>
        <taxon>Burkholderiales</taxon>
        <taxon>Oxalobacteraceae</taxon>
        <taxon>Herbaspirillum</taxon>
    </lineage>
</organism>
<keyword evidence="4 6" id="KW-0862">Zinc</keyword>
<keyword evidence="5 6" id="KW-0482">Metalloprotease</keyword>
<evidence type="ECO:0000256" key="5">
    <source>
        <dbReference type="ARBA" id="ARBA00023049"/>
    </source>
</evidence>
<dbReference type="PANTHER" id="PTHR22726">
    <property type="entry name" value="METALLOENDOPEPTIDASE OMA1"/>
    <property type="match status" value="1"/>
</dbReference>
<comment type="cofactor">
    <cofactor evidence="6">
        <name>Zn(2+)</name>
        <dbReference type="ChEBI" id="CHEBI:29105"/>
    </cofactor>
    <text evidence="6">Binds 1 zinc ion per subunit.</text>
</comment>